<gene>
    <name evidence="2" type="ORF">EDD32_1434</name>
</gene>
<dbReference type="EMBL" id="RKRA01000001">
    <property type="protein sequence ID" value="RPF26974.1"/>
    <property type="molecule type" value="Genomic_DNA"/>
</dbReference>
<evidence type="ECO:0000256" key="1">
    <source>
        <dbReference type="SAM" id="Phobius"/>
    </source>
</evidence>
<reference evidence="2 3" key="1">
    <citation type="submission" date="2018-11" db="EMBL/GenBank/DDBJ databases">
        <title>Sequencing the genomes of 1000 actinobacteria strains.</title>
        <authorList>
            <person name="Klenk H.-P."/>
        </authorList>
    </citation>
    <scope>NUCLEOTIDE SEQUENCE [LARGE SCALE GENOMIC DNA]</scope>
    <source>
        <strain evidence="2 3">DSM 14418</strain>
    </source>
</reference>
<proteinExistence type="predicted"/>
<name>A0A3N4Z4X6_9MICO</name>
<keyword evidence="3" id="KW-1185">Reference proteome</keyword>
<keyword evidence="1" id="KW-1133">Transmembrane helix</keyword>
<feature type="transmembrane region" description="Helical" evidence="1">
    <location>
        <begin position="12"/>
        <end position="31"/>
    </location>
</feature>
<evidence type="ECO:0000313" key="2">
    <source>
        <dbReference type="EMBL" id="RPF26974.1"/>
    </source>
</evidence>
<keyword evidence="1" id="KW-0812">Transmembrane</keyword>
<dbReference type="RefSeq" id="WP_123916205.1">
    <property type="nucleotide sequence ID" value="NZ_RKRA01000001.1"/>
</dbReference>
<protein>
    <recommendedName>
        <fullName evidence="4">Aromatic ring-opening dioxygenase LigA</fullName>
    </recommendedName>
</protein>
<feature type="transmembrane region" description="Helical" evidence="1">
    <location>
        <begin position="119"/>
        <end position="142"/>
    </location>
</feature>
<dbReference type="AlphaFoldDB" id="A0A3N4Z4X6"/>
<sequence>MSKSATKIAGIVSIIAGIVFIVAGAVTWGLITSNLAEQNITVADDSEMLPGDDVNGPFSAFAEAQIINRHAMDSTGGKTYAELGGEVGAAEAAGDTALAEELQGQRTTVMNASFLRASLFTSVVSFGVAALVMGLGVLWILVGWALTSLRTAPVAPVVSQDRAPVTV</sequence>
<organism evidence="2 3">
    <name type="scientific">Georgenia muralis</name>
    <dbReference type="NCBI Taxonomy" id="154117"/>
    <lineage>
        <taxon>Bacteria</taxon>
        <taxon>Bacillati</taxon>
        <taxon>Actinomycetota</taxon>
        <taxon>Actinomycetes</taxon>
        <taxon>Micrococcales</taxon>
        <taxon>Bogoriellaceae</taxon>
        <taxon>Georgenia</taxon>
    </lineage>
</organism>
<evidence type="ECO:0008006" key="4">
    <source>
        <dbReference type="Google" id="ProtNLM"/>
    </source>
</evidence>
<dbReference type="Proteomes" id="UP000280726">
    <property type="component" value="Unassembled WGS sequence"/>
</dbReference>
<keyword evidence="1" id="KW-0472">Membrane</keyword>
<comment type="caution">
    <text evidence="2">The sequence shown here is derived from an EMBL/GenBank/DDBJ whole genome shotgun (WGS) entry which is preliminary data.</text>
</comment>
<accession>A0A3N4Z4X6</accession>
<evidence type="ECO:0000313" key="3">
    <source>
        <dbReference type="Proteomes" id="UP000280726"/>
    </source>
</evidence>
<dbReference type="OrthoDB" id="5243687at2"/>